<feature type="compositionally biased region" description="Basic and acidic residues" evidence="1">
    <location>
        <begin position="63"/>
        <end position="72"/>
    </location>
</feature>
<dbReference type="KEGG" id="hds:HSR122_2211"/>
<evidence type="ECO:0000313" key="2">
    <source>
        <dbReference type="EMBL" id="QSG09592.1"/>
    </source>
</evidence>
<dbReference type="Proteomes" id="UP000662973">
    <property type="component" value="Chromosome"/>
</dbReference>
<name>A0A897NA20_9EURY</name>
<gene>
    <name evidence="2" type="ORF">HSR122_2211</name>
</gene>
<dbReference type="AlphaFoldDB" id="A0A897NA20"/>
<evidence type="ECO:0000256" key="1">
    <source>
        <dbReference type="SAM" id="MobiDB-lite"/>
    </source>
</evidence>
<feature type="region of interest" description="Disordered" evidence="1">
    <location>
        <begin position="1"/>
        <end position="78"/>
    </location>
</feature>
<organism evidence="2 3">
    <name type="scientific">Halapricum desulfuricans</name>
    <dbReference type="NCBI Taxonomy" id="2841257"/>
    <lineage>
        <taxon>Archaea</taxon>
        <taxon>Methanobacteriati</taxon>
        <taxon>Methanobacteriota</taxon>
        <taxon>Stenosarchaea group</taxon>
        <taxon>Halobacteria</taxon>
        <taxon>Halobacteriales</taxon>
        <taxon>Haloarculaceae</taxon>
        <taxon>Halapricum</taxon>
    </lineage>
</organism>
<sequence>MPGATVVRQPIASSDHYVATDDATDRHPWQRAAVRTDRATRDYPSTDTDTDSETDTNSTPTDVGHDTAHDEPSGGSHR</sequence>
<reference evidence="2 3" key="1">
    <citation type="submission" date="2020-11" db="EMBL/GenBank/DDBJ databases">
        <title>Carbohydrate-dependent, anaerobic sulfur respiration: A novel catabolism in halophilic archaea.</title>
        <authorList>
            <person name="Sorokin D.Y."/>
            <person name="Messina E."/>
            <person name="Smedile F."/>
            <person name="La Cono V."/>
            <person name="Hallsworth J.E."/>
            <person name="Yakimov M.M."/>
        </authorList>
    </citation>
    <scope>NUCLEOTIDE SEQUENCE [LARGE SCALE GENOMIC DNA]</scope>
    <source>
        <strain evidence="2 3">HSR12-2</strain>
    </source>
</reference>
<accession>A0A897NA20</accession>
<dbReference type="EMBL" id="CP064788">
    <property type="protein sequence ID" value="QSG09592.1"/>
    <property type="molecule type" value="Genomic_DNA"/>
</dbReference>
<keyword evidence="3" id="KW-1185">Reference proteome</keyword>
<feature type="compositionally biased region" description="Basic and acidic residues" evidence="1">
    <location>
        <begin position="23"/>
        <end position="41"/>
    </location>
</feature>
<evidence type="ECO:0000313" key="3">
    <source>
        <dbReference type="Proteomes" id="UP000662973"/>
    </source>
</evidence>
<proteinExistence type="predicted"/>
<protein>
    <submittedName>
        <fullName evidence="2">Uncharacterized protein</fullName>
    </submittedName>
</protein>